<evidence type="ECO:0000256" key="3">
    <source>
        <dbReference type="ARBA" id="ARBA00023274"/>
    </source>
</evidence>
<dbReference type="SUPFAM" id="SSF46561">
    <property type="entry name" value="Ribosomal protein L29 (L29p)"/>
    <property type="match status" value="1"/>
</dbReference>
<dbReference type="Gene3D" id="1.10.287.310">
    <property type="match status" value="1"/>
</dbReference>
<evidence type="ECO:0000313" key="6">
    <source>
        <dbReference type="EMBL" id="PIW15401.1"/>
    </source>
</evidence>
<dbReference type="PANTHER" id="PTHR10916:SF0">
    <property type="entry name" value="LARGE RIBOSOMAL SUBUNIT PROTEIN UL29C"/>
    <property type="match status" value="1"/>
</dbReference>
<proteinExistence type="inferred from homology"/>
<sequence length="73" mass="8812">MSKQEISRLRELSQQELLDERQEAKQELFNLKFQWMATRQLSNTARLRLLRQKVARINTLLRERELEGEEVNA</sequence>
<keyword evidence="2 5" id="KW-0689">Ribosomal protein</keyword>
<dbReference type="InterPro" id="IPR050063">
    <property type="entry name" value="Ribosomal_protein_uL29"/>
</dbReference>
<evidence type="ECO:0000313" key="7">
    <source>
        <dbReference type="Proteomes" id="UP000231019"/>
    </source>
</evidence>
<gene>
    <name evidence="5" type="primary">rpmC</name>
    <name evidence="6" type="ORF">COW36_18465</name>
</gene>
<dbReference type="GO" id="GO:0022625">
    <property type="term" value="C:cytosolic large ribosomal subunit"/>
    <property type="evidence" value="ECO:0007669"/>
    <property type="project" value="TreeGrafter"/>
</dbReference>
<comment type="similarity">
    <text evidence="1 5">Belongs to the universal ribosomal protein uL29 family.</text>
</comment>
<dbReference type="Pfam" id="PF00831">
    <property type="entry name" value="Ribosomal_L29"/>
    <property type="match status" value="1"/>
</dbReference>
<evidence type="ECO:0000256" key="1">
    <source>
        <dbReference type="ARBA" id="ARBA00009254"/>
    </source>
</evidence>
<comment type="caution">
    <text evidence="6">The sequence shown here is derived from an EMBL/GenBank/DDBJ whole genome shotgun (WGS) entry which is preliminary data.</text>
</comment>
<dbReference type="Proteomes" id="UP000231019">
    <property type="component" value="Unassembled WGS sequence"/>
</dbReference>
<dbReference type="GO" id="GO:0006412">
    <property type="term" value="P:translation"/>
    <property type="evidence" value="ECO:0007669"/>
    <property type="project" value="UniProtKB-UniRule"/>
</dbReference>
<keyword evidence="3 5" id="KW-0687">Ribonucleoprotein</keyword>
<evidence type="ECO:0000256" key="5">
    <source>
        <dbReference type="HAMAP-Rule" id="MF_00374"/>
    </source>
</evidence>
<organism evidence="6 7">
    <name type="scientific">bacterium (Candidatus Blackallbacteria) CG17_big_fil_post_rev_8_21_14_2_50_48_46</name>
    <dbReference type="NCBI Taxonomy" id="2014261"/>
    <lineage>
        <taxon>Bacteria</taxon>
        <taxon>Candidatus Blackallbacteria</taxon>
    </lineage>
</organism>
<reference evidence="6 7" key="1">
    <citation type="submission" date="2017-09" db="EMBL/GenBank/DDBJ databases">
        <title>Depth-based differentiation of microbial function through sediment-hosted aquifers and enrichment of novel symbionts in the deep terrestrial subsurface.</title>
        <authorList>
            <person name="Probst A.J."/>
            <person name="Ladd B."/>
            <person name="Jarett J.K."/>
            <person name="Geller-Mcgrath D.E."/>
            <person name="Sieber C.M."/>
            <person name="Emerson J.B."/>
            <person name="Anantharaman K."/>
            <person name="Thomas B.C."/>
            <person name="Malmstrom R."/>
            <person name="Stieglmeier M."/>
            <person name="Klingl A."/>
            <person name="Woyke T."/>
            <person name="Ryan C.M."/>
            <person name="Banfield J.F."/>
        </authorList>
    </citation>
    <scope>NUCLEOTIDE SEQUENCE [LARGE SCALE GENOMIC DNA]</scope>
    <source>
        <strain evidence="6">CG17_big_fil_post_rev_8_21_14_2_50_48_46</strain>
    </source>
</reference>
<evidence type="ECO:0000256" key="2">
    <source>
        <dbReference type="ARBA" id="ARBA00022980"/>
    </source>
</evidence>
<dbReference type="HAMAP" id="MF_00374">
    <property type="entry name" value="Ribosomal_uL29"/>
    <property type="match status" value="1"/>
</dbReference>
<accession>A0A2M7G119</accession>
<evidence type="ECO:0000256" key="4">
    <source>
        <dbReference type="ARBA" id="ARBA00035204"/>
    </source>
</evidence>
<dbReference type="NCBIfam" id="TIGR00012">
    <property type="entry name" value="L29"/>
    <property type="match status" value="1"/>
</dbReference>
<dbReference type="AlphaFoldDB" id="A0A2M7G119"/>
<dbReference type="PANTHER" id="PTHR10916">
    <property type="entry name" value="60S RIBOSOMAL PROTEIN L35/50S RIBOSOMAL PROTEIN L29"/>
    <property type="match status" value="1"/>
</dbReference>
<dbReference type="InterPro" id="IPR036049">
    <property type="entry name" value="Ribosomal_uL29_sf"/>
</dbReference>
<dbReference type="GO" id="GO:0003735">
    <property type="term" value="F:structural constituent of ribosome"/>
    <property type="evidence" value="ECO:0007669"/>
    <property type="project" value="InterPro"/>
</dbReference>
<dbReference type="EMBL" id="PFFQ01000053">
    <property type="protein sequence ID" value="PIW15401.1"/>
    <property type="molecule type" value="Genomic_DNA"/>
</dbReference>
<protein>
    <recommendedName>
        <fullName evidence="4 5">Large ribosomal subunit protein uL29</fullName>
    </recommendedName>
</protein>
<name>A0A2M7G119_9BACT</name>
<dbReference type="InterPro" id="IPR001854">
    <property type="entry name" value="Ribosomal_uL29"/>
</dbReference>